<proteinExistence type="predicted"/>
<name>A0ABV8LJG8_9ACTN</name>
<accession>A0ABV8LJG8</accession>
<evidence type="ECO:0008006" key="3">
    <source>
        <dbReference type="Google" id="ProtNLM"/>
    </source>
</evidence>
<comment type="caution">
    <text evidence="1">The sequence shown here is derived from an EMBL/GenBank/DDBJ whole genome shotgun (WGS) entry which is preliminary data.</text>
</comment>
<protein>
    <recommendedName>
        <fullName evidence="3">Tetratricopeptide repeat protein</fullName>
    </recommendedName>
</protein>
<sequence length="369" mass="39017">MTSPPAAELSDAQVIRRAADLIRHWHIGQAHVLLAATIRDCGPQLRPLHRATIVRLFADTCRELGDLKLAVPLLQQCQGQFGPSHPVTVRAAVTVAALHYEVGDDHHADLALIRVLSEPDVSLVGPLAREAILAATYRTLIGIRRGADTVTQLQQRLDECRIVLGPQDPLTIRLTIHLAHLYATSGRADNGARLLQDVRTEVVTGHGDDHPLVVHLTQAIDSWTPQPAPASAAATPRASRRPRSPIIAAVLAGLLALSVCGVVAATHGTPGTAPVATWNSPTPTVPPAVVHVAVHDRTVTITFTYPASEATATLIVTVGGIIRRTITLPPTVDRQTLTGIGPGQVCAAVTWNCGDTMLATAAACSREAS</sequence>
<dbReference type="Proteomes" id="UP001595816">
    <property type="component" value="Unassembled WGS sequence"/>
</dbReference>
<dbReference type="EMBL" id="JBHSAY010000006">
    <property type="protein sequence ID" value="MFC4131116.1"/>
    <property type="molecule type" value="Genomic_DNA"/>
</dbReference>
<evidence type="ECO:0000313" key="1">
    <source>
        <dbReference type="EMBL" id="MFC4131116.1"/>
    </source>
</evidence>
<organism evidence="1 2">
    <name type="scientific">Hamadaea flava</name>
    <dbReference type="NCBI Taxonomy" id="1742688"/>
    <lineage>
        <taxon>Bacteria</taxon>
        <taxon>Bacillati</taxon>
        <taxon>Actinomycetota</taxon>
        <taxon>Actinomycetes</taxon>
        <taxon>Micromonosporales</taxon>
        <taxon>Micromonosporaceae</taxon>
        <taxon>Hamadaea</taxon>
    </lineage>
</organism>
<gene>
    <name evidence="1" type="ORF">ACFOZ4_10930</name>
</gene>
<reference evidence="2" key="1">
    <citation type="journal article" date="2019" name="Int. J. Syst. Evol. Microbiol.">
        <title>The Global Catalogue of Microorganisms (GCM) 10K type strain sequencing project: providing services to taxonomists for standard genome sequencing and annotation.</title>
        <authorList>
            <consortium name="The Broad Institute Genomics Platform"/>
            <consortium name="The Broad Institute Genome Sequencing Center for Infectious Disease"/>
            <person name="Wu L."/>
            <person name="Ma J."/>
        </authorList>
    </citation>
    <scope>NUCLEOTIDE SEQUENCE [LARGE SCALE GENOMIC DNA]</scope>
    <source>
        <strain evidence="2">CGMCC 4.7289</strain>
    </source>
</reference>
<keyword evidence="2" id="KW-1185">Reference proteome</keyword>
<evidence type="ECO:0000313" key="2">
    <source>
        <dbReference type="Proteomes" id="UP001595816"/>
    </source>
</evidence>
<dbReference type="RefSeq" id="WP_253754338.1">
    <property type="nucleotide sequence ID" value="NZ_JAMZDZ010000001.1"/>
</dbReference>
<dbReference type="InterPro" id="IPR011990">
    <property type="entry name" value="TPR-like_helical_dom_sf"/>
</dbReference>
<dbReference type="Gene3D" id="1.25.40.10">
    <property type="entry name" value="Tetratricopeptide repeat domain"/>
    <property type="match status" value="1"/>
</dbReference>